<dbReference type="OrthoDB" id="10014409at2759"/>
<sequence>MRSSVLFNGRLSRWFELKRGVRQGGVLSALLYLVYINDLLCDIEDSKLGCVLLDISVSSSVQADDIALLSTTEKGMQHLINICQTYSEKWAFKFSPTKSNVLRYSKKNKNVTSNLTLYDDIIPLVTSAKHVGILLNCKFRSIDQTLNACRVLRSTALSVRNSGIHPSILNPLTCSKIILQICYSKTLYGCELWNNLTQTELAMLERYHRFVCKIIQGLPKRTRSDKCTSLLVIVNQNINASEETWWSYRISCDNDFYMFRHIHSAIKPHKAWTIAKQFPELRVSAKYVIDLCSIVRYEDELLLCDKCGKFFLNIVEHLLVSCDFIQDKRDDLWQDIININPIQFSVFMDSLSAHELTTTIRSCNTSYELENDELTFFSKTCVRHVENICRDFYNR</sequence>
<evidence type="ECO:0000313" key="2">
    <source>
        <dbReference type="EMBL" id="VDI83198.1"/>
    </source>
</evidence>
<name>A0A8B6HS20_MYTGA</name>
<dbReference type="EMBL" id="UYJE01010438">
    <property type="protein sequence ID" value="VDI83198.1"/>
    <property type="molecule type" value="Genomic_DNA"/>
</dbReference>
<proteinExistence type="predicted"/>
<protein>
    <recommendedName>
        <fullName evidence="1">Reverse transcriptase domain-containing protein</fullName>
    </recommendedName>
</protein>
<feature type="domain" description="Reverse transcriptase" evidence="1">
    <location>
        <begin position="1"/>
        <end position="135"/>
    </location>
</feature>
<evidence type="ECO:0000313" key="3">
    <source>
        <dbReference type="Proteomes" id="UP000596742"/>
    </source>
</evidence>
<dbReference type="Proteomes" id="UP000596742">
    <property type="component" value="Unassembled WGS sequence"/>
</dbReference>
<evidence type="ECO:0000259" key="1">
    <source>
        <dbReference type="PROSITE" id="PS50878"/>
    </source>
</evidence>
<keyword evidence="3" id="KW-1185">Reference proteome</keyword>
<accession>A0A8B6HS20</accession>
<dbReference type="Pfam" id="PF00078">
    <property type="entry name" value="RVT_1"/>
    <property type="match status" value="1"/>
</dbReference>
<dbReference type="PANTHER" id="PTHR47027">
    <property type="entry name" value="REVERSE TRANSCRIPTASE DOMAIN-CONTAINING PROTEIN"/>
    <property type="match status" value="1"/>
</dbReference>
<gene>
    <name evidence="2" type="ORF">MGAL_10B070559</name>
</gene>
<dbReference type="AlphaFoldDB" id="A0A8B6HS20"/>
<dbReference type="PANTHER" id="PTHR47027:SF20">
    <property type="entry name" value="REVERSE TRANSCRIPTASE-LIKE PROTEIN WITH RNA-DIRECTED DNA POLYMERASE DOMAIN"/>
    <property type="match status" value="1"/>
</dbReference>
<dbReference type="PROSITE" id="PS50878">
    <property type="entry name" value="RT_POL"/>
    <property type="match status" value="1"/>
</dbReference>
<dbReference type="InterPro" id="IPR000477">
    <property type="entry name" value="RT_dom"/>
</dbReference>
<comment type="caution">
    <text evidence="2">The sequence shown here is derived from an EMBL/GenBank/DDBJ whole genome shotgun (WGS) entry which is preliminary data.</text>
</comment>
<reference evidence="2" key="1">
    <citation type="submission" date="2018-11" db="EMBL/GenBank/DDBJ databases">
        <authorList>
            <person name="Alioto T."/>
            <person name="Alioto T."/>
        </authorList>
    </citation>
    <scope>NUCLEOTIDE SEQUENCE</scope>
</reference>
<organism evidence="2 3">
    <name type="scientific">Mytilus galloprovincialis</name>
    <name type="common">Mediterranean mussel</name>
    <dbReference type="NCBI Taxonomy" id="29158"/>
    <lineage>
        <taxon>Eukaryota</taxon>
        <taxon>Metazoa</taxon>
        <taxon>Spiralia</taxon>
        <taxon>Lophotrochozoa</taxon>
        <taxon>Mollusca</taxon>
        <taxon>Bivalvia</taxon>
        <taxon>Autobranchia</taxon>
        <taxon>Pteriomorphia</taxon>
        <taxon>Mytilida</taxon>
        <taxon>Mytiloidea</taxon>
        <taxon>Mytilidae</taxon>
        <taxon>Mytilinae</taxon>
        <taxon>Mytilus</taxon>
    </lineage>
</organism>